<dbReference type="Proteomes" id="UP001189122">
    <property type="component" value="Unassembled WGS sequence"/>
</dbReference>
<name>A0A7I8IH78_SPIIN</name>
<dbReference type="EMBL" id="CACRZD030000003">
    <property type="protein sequence ID" value="CAA6657235.1"/>
    <property type="molecule type" value="Genomic_DNA"/>
</dbReference>
<dbReference type="EMBL" id="LR743590">
    <property type="protein sequence ID" value="CAA2617539.1"/>
    <property type="molecule type" value="Genomic_DNA"/>
</dbReference>
<protein>
    <submittedName>
        <fullName evidence="1">Uncharacterized protein</fullName>
    </submittedName>
</protein>
<organism evidence="1">
    <name type="scientific">Spirodela intermedia</name>
    <name type="common">Intermediate duckweed</name>
    <dbReference type="NCBI Taxonomy" id="51605"/>
    <lineage>
        <taxon>Eukaryota</taxon>
        <taxon>Viridiplantae</taxon>
        <taxon>Streptophyta</taxon>
        <taxon>Embryophyta</taxon>
        <taxon>Tracheophyta</taxon>
        <taxon>Spermatophyta</taxon>
        <taxon>Magnoliopsida</taxon>
        <taxon>Liliopsida</taxon>
        <taxon>Araceae</taxon>
        <taxon>Lemnoideae</taxon>
        <taxon>Spirodela</taxon>
    </lineage>
</organism>
<gene>
    <name evidence="1" type="ORF">SI7747_03003703</name>
</gene>
<sequence length="52" mass="6459">MNSYFRWYRIDDDLCVEYIFWENESYAAHRQGQPITSWVDMASHLRNKYVPR</sequence>
<evidence type="ECO:0000313" key="2">
    <source>
        <dbReference type="Proteomes" id="UP001189122"/>
    </source>
</evidence>
<keyword evidence="2" id="KW-1185">Reference proteome</keyword>
<proteinExistence type="predicted"/>
<reference evidence="1 2" key="1">
    <citation type="submission" date="2019-12" db="EMBL/GenBank/DDBJ databases">
        <authorList>
            <person name="Scholz U."/>
            <person name="Mascher M."/>
            <person name="Fiebig A."/>
        </authorList>
    </citation>
    <scope>NUCLEOTIDE SEQUENCE</scope>
</reference>
<dbReference type="AlphaFoldDB" id="A0A7I8IH78"/>
<evidence type="ECO:0000313" key="1">
    <source>
        <dbReference type="EMBL" id="CAA2617539.1"/>
    </source>
</evidence>
<accession>A0A7I8IH78</accession>